<evidence type="ECO:0000256" key="1">
    <source>
        <dbReference type="SAM" id="MobiDB-lite"/>
    </source>
</evidence>
<feature type="region of interest" description="Disordered" evidence="1">
    <location>
        <begin position="1"/>
        <end position="64"/>
    </location>
</feature>
<dbReference type="Proteomes" id="UP000054886">
    <property type="component" value="Unassembled WGS sequence"/>
</dbReference>
<evidence type="ECO:0000313" key="2">
    <source>
        <dbReference type="EMBL" id="KTA95029.1"/>
    </source>
</evidence>
<feature type="compositionally biased region" description="Polar residues" evidence="1">
    <location>
        <begin position="51"/>
        <end position="64"/>
    </location>
</feature>
<name>A0A0W0C5Z5_CANGB</name>
<dbReference type="Gene3D" id="3.40.50.150">
    <property type="entry name" value="Vaccinia Virus protein VP39"/>
    <property type="match status" value="1"/>
</dbReference>
<protein>
    <submittedName>
        <fullName evidence="2">Uncharacterized protein</fullName>
    </submittedName>
</protein>
<organism evidence="2 3">
    <name type="scientific">Candida glabrata</name>
    <name type="common">Yeast</name>
    <name type="synonym">Torulopsis glabrata</name>
    <dbReference type="NCBI Taxonomy" id="5478"/>
    <lineage>
        <taxon>Eukaryota</taxon>
        <taxon>Fungi</taxon>
        <taxon>Dikarya</taxon>
        <taxon>Ascomycota</taxon>
        <taxon>Saccharomycotina</taxon>
        <taxon>Saccharomycetes</taxon>
        <taxon>Saccharomycetales</taxon>
        <taxon>Saccharomycetaceae</taxon>
        <taxon>Nakaseomyces</taxon>
    </lineage>
</organism>
<accession>A0A0W0C5Z5</accession>
<dbReference type="SUPFAM" id="SSF53335">
    <property type="entry name" value="S-adenosyl-L-methionine-dependent methyltransferases"/>
    <property type="match status" value="1"/>
</dbReference>
<dbReference type="EMBL" id="LLZZ01000194">
    <property type="protein sequence ID" value="KTA95029.1"/>
    <property type="molecule type" value="Genomic_DNA"/>
</dbReference>
<dbReference type="VEuPathDB" id="FungiDB:GVI51_K06743"/>
<comment type="caution">
    <text evidence="2">The sequence shown here is derived from an EMBL/GenBank/DDBJ whole genome shotgun (WGS) entry which is preliminary data.</text>
</comment>
<dbReference type="InterPro" id="IPR029063">
    <property type="entry name" value="SAM-dependent_MTases_sf"/>
</dbReference>
<dbReference type="VEuPathDB" id="FungiDB:B1J91_K06897g"/>
<dbReference type="VEuPathDB" id="FungiDB:CAGL0K06897g"/>
<sequence>MDSEQGPYNACRYEHPEELEASQENSDNRIDLKVVTGPSPTSMPSSGITTAHSNTSNDKSIQSDVPNTDKILVMDSPQPQLLPMSPSISVRSEQASANNISTSGIRPQTLIVDNKRLSSPMPSPSLGPSQSAITNNSDENSLLMASKNDENPITSSEIFGMIDPLPAVEKSGARQSSSHSHDITTNHNWSYDWNKLPALGTSILKKGPNYNQVLVHKDGKKKELHYDPSYNQHLPEMHIFLNFNSDTSQGDALTYARERLTEYVRFVSDYLKVRKYAFECYPFNIQLASTIETELREYVSYNATHIYNEMGMVIQMWYYQAQKLLLQSNSLLFSTEVVQHLLKTKTSSRKHQQQINNQLAKDESSSVLSAKPDSFAHHRTGSKKTHHKLCTDIDILVIRPQLIVQIGWQLACDEPSLNIGDFPLDLSPWLHDEEDRKIISQTASSVPKESCYKLVSDESELEVLNDENAHSVLVDCMDRSYTLLQEQDKFEVDTNDKDSGLFNVEGEKQHDELPKLKKSTTKTNKKSGFVNFFKRKHTYEDSTDNLTSPTIATNKPDHAKAKLKDLSLGEPMVNLPSNLASPSLSIAPKSNKDNVNSLLNSTTWLVDYYSNLMNNYKKVTLPTQFIIPDEIQESVNTTNSSERPKSLQRKPSNALLYGKEYLQLRLPFKDNSLPAIYCPWVWSELPHSKWKALLREMYRTVTPGGYVMAVAADISMSNTFSVNDPELNESTFKTTIERDKTYDAVSLEAINRGLHIHTTKHLSKAFKESGFINIKSSILSLKTGDLDTQMGFLNEFLAIVHWDHMMRKVFPDASNPPKDTDPTTLPMRYFEEHLGKVDDNAGCYRMLFLVARKPKK</sequence>
<reference evidence="2 3" key="1">
    <citation type="submission" date="2015-10" db="EMBL/GenBank/DDBJ databases">
        <title>Draft genomes sequences of Candida glabrata isolates 1A, 1B, 2A, 2B, 3A and 3B.</title>
        <authorList>
            <person name="Haavelsrud O.E."/>
            <person name="Gaustad P."/>
        </authorList>
    </citation>
    <scope>NUCLEOTIDE SEQUENCE [LARGE SCALE GENOMIC DNA]</scope>
    <source>
        <strain evidence="2">910700640</strain>
    </source>
</reference>
<dbReference type="AlphaFoldDB" id="A0A0W0C5Z5"/>
<evidence type="ECO:0000313" key="3">
    <source>
        <dbReference type="Proteomes" id="UP000054886"/>
    </source>
</evidence>
<feature type="compositionally biased region" description="Low complexity" evidence="1">
    <location>
        <begin position="36"/>
        <end position="50"/>
    </location>
</feature>
<proteinExistence type="predicted"/>
<dbReference type="VEuPathDB" id="FungiDB:GWK60_K06743"/>
<gene>
    <name evidence="2" type="ORF">AO440_003545</name>
</gene>